<feature type="region of interest" description="Disordered" evidence="1">
    <location>
        <begin position="154"/>
        <end position="221"/>
    </location>
</feature>
<protein>
    <submittedName>
        <fullName evidence="2">Unannotated protein</fullName>
    </submittedName>
</protein>
<reference evidence="2" key="1">
    <citation type="submission" date="2020-05" db="EMBL/GenBank/DDBJ databases">
        <authorList>
            <person name="Chiriac C."/>
            <person name="Salcher M."/>
            <person name="Ghai R."/>
            <person name="Kavagutti S V."/>
        </authorList>
    </citation>
    <scope>NUCLEOTIDE SEQUENCE</scope>
</reference>
<evidence type="ECO:0000256" key="1">
    <source>
        <dbReference type="SAM" id="MobiDB-lite"/>
    </source>
</evidence>
<name>A0A6J6GDN1_9ZZZZ</name>
<proteinExistence type="predicted"/>
<feature type="region of interest" description="Disordered" evidence="1">
    <location>
        <begin position="115"/>
        <end position="141"/>
    </location>
</feature>
<feature type="compositionally biased region" description="Basic residues" evidence="1">
    <location>
        <begin position="31"/>
        <end position="42"/>
    </location>
</feature>
<dbReference type="EMBL" id="CAEZTS010000287">
    <property type="protein sequence ID" value="CAB4599392.1"/>
    <property type="molecule type" value="Genomic_DNA"/>
</dbReference>
<gene>
    <name evidence="2" type="ORF">UFOPK1722_02109</name>
</gene>
<dbReference type="AlphaFoldDB" id="A0A6J6GDN1"/>
<sequence length="221" mass="24544">MAHGADRRRGRPRGRSARGTGPCPALDGHSRRVHPRHSHLHPATRQLEHARRASRTSHPIAGPIVTSRVVDADGGHGRASSAGWRVPNGGHRDFRNQFTFRMGMVHQCVGRTFARESGARSPRRPRHVTEHSGSGAQLVSRGAQIAIVQFPTSSNLRAGDRPQPPHGRHRESIAPFHRPVREWLESTGHIGVDRRRRGREALRRRVGPMANQPSLGRPRAE</sequence>
<feature type="region of interest" description="Disordered" evidence="1">
    <location>
        <begin position="1"/>
        <end position="88"/>
    </location>
</feature>
<accession>A0A6J6GDN1</accession>
<organism evidence="2">
    <name type="scientific">freshwater metagenome</name>
    <dbReference type="NCBI Taxonomy" id="449393"/>
    <lineage>
        <taxon>unclassified sequences</taxon>
        <taxon>metagenomes</taxon>
        <taxon>ecological metagenomes</taxon>
    </lineage>
</organism>
<feature type="compositionally biased region" description="Basic residues" evidence="1">
    <location>
        <begin position="194"/>
        <end position="206"/>
    </location>
</feature>
<evidence type="ECO:0000313" key="2">
    <source>
        <dbReference type="EMBL" id="CAB4599392.1"/>
    </source>
</evidence>